<organism evidence="1 2">
    <name type="scientific">Candidatus Fokinia solitaria</name>
    <dbReference type="NCBI Taxonomy" id="1802984"/>
    <lineage>
        <taxon>Bacteria</taxon>
        <taxon>Pseudomonadati</taxon>
        <taxon>Pseudomonadota</taxon>
        <taxon>Alphaproteobacteria</taxon>
        <taxon>Rickettsiales</taxon>
        <taxon>Candidatus Midichloriaceae</taxon>
        <taxon>Candidatus Fokinia</taxon>
    </lineage>
</organism>
<evidence type="ECO:0000313" key="2">
    <source>
        <dbReference type="Proteomes" id="UP000244519"/>
    </source>
</evidence>
<evidence type="ECO:0000313" key="1">
    <source>
        <dbReference type="EMBL" id="AWD33063.1"/>
    </source>
</evidence>
<dbReference type="EMBL" id="CP025989">
    <property type="protein sequence ID" value="AWD33063.1"/>
    <property type="molecule type" value="Genomic_DNA"/>
</dbReference>
<protein>
    <submittedName>
        <fullName evidence="1">Uncharacterized protein</fullName>
    </submittedName>
</protein>
<dbReference type="KEGG" id="fso:Fsol_00263"/>
<proteinExistence type="predicted"/>
<sequence>MYEINNSLQNSNHIFKQQYKLQSIWKAVVLQALTDACTQSKKKLSHASREKL</sequence>
<dbReference type="AlphaFoldDB" id="A0A2U8BRY7"/>
<dbReference type="Proteomes" id="UP000244519">
    <property type="component" value="Chromosome"/>
</dbReference>
<keyword evidence="2" id="KW-1185">Reference proteome</keyword>
<name>A0A2U8BRY7_9RICK</name>
<accession>A0A2U8BRY7</accession>
<gene>
    <name evidence="1" type="ORF">Fsol_00263</name>
</gene>
<reference evidence="1 2" key="1">
    <citation type="journal article" date="2018" name="Genome Biol. Evol.">
        <title>The Genome Sequence of "Candidatus Fokinia solitaria": Insights on Reductive Evolution in Rickettsiales.</title>
        <authorList>
            <person name="Floriano A.M."/>
            <person name="Castelli M."/>
            <person name="Krenek S."/>
            <person name="Berendonk T.U."/>
            <person name="Bazzocchi C."/>
            <person name="Petroni G."/>
            <person name="Sassera D."/>
        </authorList>
    </citation>
    <scope>NUCLEOTIDE SEQUENCE [LARGE SCALE GENOMIC DNA]</scope>
    <source>
        <strain evidence="1">Rio ETE_ALG 3VII</strain>
    </source>
</reference>